<gene>
    <name evidence="2" type="ORF">CJD36_016175</name>
</gene>
<comment type="caution">
    <text evidence="2">The sequence shown here is derived from an EMBL/GenBank/DDBJ whole genome shotgun (WGS) entry which is preliminary data.</text>
</comment>
<reference evidence="2 3" key="1">
    <citation type="submission" date="2018-01" db="EMBL/GenBank/DDBJ databases">
        <title>A novel member of the phylum Bacteroidetes isolated from glacier ice.</title>
        <authorList>
            <person name="Liu Q."/>
            <person name="Xin Y.-H."/>
        </authorList>
    </citation>
    <scope>NUCLEOTIDE SEQUENCE [LARGE SCALE GENOMIC DNA]</scope>
    <source>
        <strain evidence="2 3">RB1R16</strain>
    </source>
</reference>
<name>A0A2S7SUF1_9BACT</name>
<dbReference type="InterPro" id="IPR008969">
    <property type="entry name" value="CarboxyPept-like_regulatory"/>
</dbReference>
<sequence length="222" mass="25254">MNFLSYCLLSLLVLAVGQTGHAQTGYDNVIQINGVIMTADSLRAVPNVTVQVKNKNRGVESEYSGVFSIVCYKGDTLEFSSVGYRPKEYVVKKDIGGNIFSMIQLMVQDTFFLPETIIRPLPSGEGFDYAFLHWRIPNDQYEIARRNTDAYILRALAYTLPKDGHEAQSAYLQQQAREAVYYGQQKPMNILNPLAWGEFFEAWKRGDFRKKSNPYLSTQSSY</sequence>
<feature type="chain" id="PRO_5015660175" description="Carboxypeptidase-like regulatory domain-containing protein" evidence="1">
    <location>
        <begin position="23"/>
        <end position="222"/>
    </location>
</feature>
<keyword evidence="1" id="KW-0732">Signal</keyword>
<dbReference type="EMBL" id="PPSL01000004">
    <property type="protein sequence ID" value="PQJ10225.1"/>
    <property type="molecule type" value="Genomic_DNA"/>
</dbReference>
<protein>
    <recommendedName>
        <fullName evidence="4">Carboxypeptidase-like regulatory domain-containing protein</fullName>
    </recommendedName>
</protein>
<proteinExistence type="predicted"/>
<dbReference type="Pfam" id="PF13715">
    <property type="entry name" value="CarbopepD_reg_2"/>
    <property type="match status" value="1"/>
</dbReference>
<feature type="signal peptide" evidence="1">
    <location>
        <begin position="1"/>
        <end position="22"/>
    </location>
</feature>
<keyword evidence="3" id="KW-1185">Reference proteome</keyword>
<organism evidence="2 3">
    <name type="scientific">Flavipsychrobacter stenotrophus</name>
    <dbReference type="NCBI Taxonomy" id="2077091"/>
    <lineage>
        <taxon>Bacteria</taxon>
        <taxon>Pseudomonadati</taxon>
        <taxon>Bacteroidota</taxon>
        <taxon>Chitinophagia</taxon>
        <taxon>Chitinophagales</taxon>
        <taxon>Chitinophagaceae</taxon>
        <taxon>Flavipsychrobacter</taxon>
    </lineage>
</organism>
<evidence type="ECO:0008006" key="4">
    <source>
        <dbReference type="Google" id="ProtNLM"/>
    </source>
</evidence>
<evidence type="ECO:0000313" key="3">
    <source>
        <dbReference type="Proteomes" id="UP000239872"/>
    </source>
</evidence>
<dbReference type="SUPFAM" id="SSF49464">
    <property type="entry name" value="Carboxypeptidase regulatory domain-like"/>
    <property type="match status" value="1"/>
</dbReference>
<evidence type="ECO:0000313" key="2">
    <source>
        <dbReference type="EMBL" id="PQJ10225.1"/>
    </source>
</evidence>
<dbReference type="AlphaFoldDB" id="A0A2S7SUF1"/>
<accession>A0A2S7SUF1</accession>
<dbReference type="OrthoDB" id="1115630at2"/>
<evidence type="ECO:0000256" key="1">
    <source>
        <dbReference type="SAM" id="SignalP"/>
    </source>
</evidence>
<dbReference type="Proteomes" id="UP000239872">
    <property type="component" value="Unassembled WGS sequence"/>
</dbReference>